<reference evidence="1 2" key="1">
    <citation type="submission" date="2013-11" db="EMBL/GenBank/DDBJ databases">
        <title>Genome sequencing of Stegodyphus mimosarum.</title>
        <authorList>
            <person name="Bechsgaard J."/>
        </authorList>
    </citation>
    <scope>NUCLEOTIDE SEQUENCE [LARGE SCALE GENOMIC DNA]</scope>
</reference>
<dbReference type="GO" id="GO:0003676">
    <property type="term" value="F:nucleic acid binding"/>
    <property type="evidence" value="ECO:0007669"/>
    <property type="project" value="InterPro"/>
</dbReference>
<dbReference type="OrthoDB" id="9996331at2759"/>
<dbReference type="InterPro" id="IPR036397">
    <property type="entry name" value="RNaseH_sf"/>
</dbReference>
<dbReference type="OMA" id="MVWPARC"/>
<dbReference type="AlphaFoldDB" id="A0A087UBN5"/>
<dbReference type="Gene3D" id="3.30.420.10">
    <property type="entry name" value="Ribonuclease H-like superfamily/Ribonuclease H"/>
    <property type="match status" value="1"/>
</dbReference>
<evidence type="ECO:0000313" key="1">
    <source>
        <dbReference type="EMBL" id="KFM74774.1"/>
    </source>
</evidence>
<dbReference type="EMBL" id="KK119112">
    <property type="protein sequence ID" value="KFM74774.1"/>
    <property type="molecule type" value="Genomic_DNA"/>
</dbReference>
<organism evidence="1 2">
    <name type="scientific">Stegodyphus mimosarum</name>
    <name type="common">African social velvet spider</name>
    <dbReference type="NCBI Taxonomy" id="407821"/>
    <lineage>
        <taxon>Eukaryota</taxon>
        <taxon>Metazoa</taxon>
        <taxon>Ecdysozoa</taxon>
        <taxon>Arthropoda</taxon>
        <taxon>Chelicerata</taxon>
        <taxon>Arachnida</taxon>
        <taxon>Araneae</taxon>
        <taxon>Araneomorphae</taxon>
        <taxon>Entelegynae</taxon>
        <taxon>Eresoidea</taxon>
        <taxon>Eresidae</taxon>
        <taxon>Stegodyphus</taxon>
    </lineage>
</organism>
<gene>
    <name evidence="1" type="ORF">X975_11892</name>
</gene>
<accession>A0A087UBN5</accession>
<proteinExistence type="predicted"/>
<name>A0A087UBN5_STEMI</name>
<feature type="non-terminal residue" evidence="1">
    <location>
        <position position="63"/>
    </location>
</feature>
<evidence type="ECO:0008006" key="3">
    <source>
        <dbReference type="Google" id="ProtNLM"/>
    </source>
</evidence>
<sequence length="63" mass="7265">MVDNYLESEDFHQMVWPARCPDLNPIVHAWDALGRAIAIRQPSSRAIQVLKSALVEEWVQLLH</sequence>
<keyword evidence="2" id="KW-1185">Reference proteome</keyword>
<evidence type="ECO:0000313" key="2">
    <source>
        <dbReference type="Proteomes" id="UP000054359"/>
    </source>
</evidence>
<dbReference type="Proteomes" id="UP000054359">
    <property type="component" value="Unassembled WGS sequence"/>
</dbReference>
<protein>
    <recommendedName>
        <fullName evidence="3">Tc1-like transposase DDE domain-containing protein</fullName>
    </recommendedName>
</protein>